<evidence type="ECO:0000313" key="2">
    <source>
        <dbReference type="EMBL" id="VDK23265.1"/>
    </source>
</evidence>
<dbReference type="Proteomes" id="UP000267096">
    <property type="component" value="Unassembled WGS sequence"/>
</dbReference>
<dbReference type="OrthoDB" id="5831900at2759"/>
<accession>A0A0M3J9U0</accession>
<evidence type="ECO:0000259" key="1">
    <source>
        <dbReference type="Pfam" id="PF04155"/>
    </source>
</evidence>
<evidence type="ECO:0000313" key="4">
    <source>
        <dbReference type="WBParaSite" id="ASIM_0000435901-mRNA-1"/>
    </source>
</evidence>
<dbReference type="AlphaFoldDB" id="A0A0M3J9U0"/>
<dbReference type="InterPro" id="IPR007284">
    <property type="entry name" value="Ground-like_dom"/>
</dbReference>
<dbReference type="WBParaSite" id="ASIM_0000435901-mRNA-1">
    <property type="protein sequence ID" value="ASIM_0000435901-mRNA-1"/>
    <property type="gene ID" value="ASIM_0000435901"/>
</dbReference>
<feature type="domain" description="Ground-like" evidence="1">
    <location>
        <begin position="13"/>
        <end position="93"/>
    </location>
</feature>
<dbReference type="EMBL" id="UYRR01007077">
    <property type="protein sequence ID" value="VDK23265.1"/>
    <property type="molecule type" value="Genomic_DNA"/>
</dbReference>
<dbReference type="Pfam" id="PF04155">
    <property type="entry name" value="Ground-like"/>
    <property type="match status" value="1"/>
</dbReference>
<sequence length="115" mass="13136">MAAVEWKLRISGFLCCNGELLRLIDVANRDAVQRNYSECNTHIVAQTLQENAERRFNTTFEIIVSTGDFASKTHFRDDLLCKDFIYSKYVLIYATPIPYPLSEQVIDTLGNVVNV</sequence>
<name>A0A0M3J9U0_ANISI</name>
<dbReference type="PANTHER" id="PTHR31967">
    <property type="entry name" value="GROUNDHOG (HEDGEHOG-LIKE FAMILY)-RELATED"/>
    <property type="match status" value="1"/>
</dbReference>
<gene>
    <name evidence="2" type="ORF">ASIM_LOCUS4174</name>
</gene>
<organism evidence="4">
    <name type="scientific">Anisakis simplex</name>
    <name type="common">Herring worm</name>
    <dbReference type="NCBI Taxonomy" id="6269"/>
    <lineage>
        <taxon>Eukaryota</taxon>
        <taxon>Metazoa</taxon>
        <taxon>Ecdysozoa</taxon>
        <taxon>Nematoda</taxon>
        <taxon>Chromadorea</taxon>
        <taxon>Rhabditida</taxon>
        <taxon>Spirurina</taxon>
        <taxon>Ascaridomorpha</taxon>
        <taxon>Ascaridoidea</taxon>
        <taxon>Anisakidae</taxon>
        <taxon>Anisakis</taxon>
        <taxon>Anisakis simplex complex</taxon>
    </lineage>
</organism>
<keyword evidence="3" id="KW-1185">Reference proteome</keyword>
<evidence type="ECO:0000313" key="3">
    <source>
        <dbReference type="Proteomes" id="UP000267096"/>
    </source>
</evidence>
<protein>
    <submittedName>
        <fullName evidence="4">Ground-like domain-containing protein</fullName>
    </submittedName>
</protein>
<proteinExistence type="predicted"/>
<reference evidence="4" key="1">
    <citation type="submission" date="2017-02" db="UniProtKB">
        <authorList>
            <consortium name="WormBaseParasite"/>
        </authorList>
    </citation>
    <scope>IDENTIFICATION</scope>
</reference>
<reference evidence="2 3" key="2">
    <citation type="submission" date="2018-11" db="EMBL/GenBank/DDBJ databases">
        <authorList>
            <consortium name="Pathogen Informatics"/>
        </authorList>
    </citation>
    <scope>NUCLEOTIDE SEQUENCE [LARGE SCALE GENOMIC DNA]</scope>
</reference>